<dbReference type="EMBL" id="MU004518">
    <property type="protein sequence ID" value="KAF2648856.1"/>
    <property type="molecule type" value="Genomic_DNA"/>
</dbReference>
<gene>
    <name evidence="1" type="ORF">K491DRAFT_722209</name>
</gene>
<evidence type="ECO:0000313" key="1">
    <source>
        <dbReference type="EMBL" id="KAF2648856.1"/>
    </source>
</evidence>
<dbReference type="Proteomes" id="UP000799324">
    <property type="component" value="Unassembled WGS sequence"/>
</dbReference>
<proteinExistence type="predicted"/>
<sequence length="91" mass="10190">MPQEKFQIKVDRPSYDITITIADEGLKKKLREEFNRSQACNGKHYDLEEDGDSFKFTKRSDAPATGGLPFSQVYMDLSDLGTLASAVIAED</sequence>
<name>A0A6A6SM05_9PLEO</name>
<protein>
    <submittedName>
        <fullName evidence="1">Uncharacterized protein</fullName>
    </submittedName>
</protein>
<dbReference type="AlphaFoldDB" id="A0A6A6SM05"/>
<reference evidence="1" key="1">
    <citation type="journal article" date="2020" name="Stud. Mycol.">
        <title>101 Dothideomycetes genomes: a test case for predicting lifestyles and emergence of pathogens.</title>
        <authorList>
            <person name="Haridas S."/>
            <person name="Albert R."/>
            <person name="Binder M."/>
            <person name="Bloem J."/>
            <person name="Labutti K."/>
            <person name="Salamov A."/>
            <person name="Andreopoulos B."/>
            <person name="Baker S."/>
            <person name="Barry K."/>
            <person name="Bills G."/>
            <person name="Bluhm B."/>
            <person name="Cannon C."/>
            <person name="Castanera R."/>
            <person name="Culley D."/>
            <person name="Daum C."/>
            <person name="Ezra D."/>
            <person name="Gonzalez J."/>
            <person name="Henrissat B."/>
            <person name="Kuo A."/>
            <person name="Liang C."/>
            <person name="Lipzen A."/>
            <person name="Lutzoni F."/>
            <person name="Magnuson J."/>
            <person name="Mondo S."/>
            <person name="Nolan M."/>
            <person name="Ohm R."/>
            <person name="Pangilinan J."/>
            <person name="Park H.-J."/>
            <person name="Ramirez L."/>
            <person name="Alfaro M."/>
            <person name="Sun H."/>
            <person name="Tritt A."/>
            <person name="Yoshinaga Y."/>
            <person name="Zwiers L.-H."/>
            <person name="Turgeon B."/>
            <person name="Goodwin S."/>
            <person name="Spatafora J."/>
            <person name="Crous P."/>
            <person name="Grigoriev I."/>
        </authorList>
    </citation>
    <scope>NUCLEOTIDE SEQUENCE</scope>
    <source>
        <strain evidence="1">CBS 122681</strain>
    </source>
</reference>
<keyword evidence="2" id="KW-1185">Reference proteome</keyword>
<organism evidence="1 2">
    <name type="scientific">Lophiostoma macrostomum CBS 122681</name>
    <dbReference type="NCBI Taxonomy" id="1314788"/>
    <lineage>
        <taxon>Eukaryota</taxon>
        <taxon>Fungi</taxon>
        <taxon>Dikarya</taxon>
        <taxon>Ascomycota</taxon>
        <taxon>Pezizomycotina</taxon>
        <taxon>Dothideomycetes</taxon>
        <taxon>Pleosporomycetidae</taxon>
        <taxon>Pleosporales</taxon>
        <taxon>Lophiostomataceae</taxon>
        <taxon>Lophiostoma</taxon>
    </lineage>
</organism>
<evidence type="ECO:0000313" key="2">
    <source>
        <dbReference type="Proteomes" id="UP000799324"/>
    </source>
</evidence>
<accession>A0A6A6SM05</accession>